<evidence type="ECO:0000259" key="2">
    <source>
        <dbReference type="Pfam" id="PF14016"/>
    </source>
</evidence>
<dbReference type="InterPro" id="IPR025326">
    <property type="entry name" value="DUF4232"/>
</dbReference>
<evidence type="ECO:0000313" key="4">
    <source>
        <dbReference type="Proteomes" id="UP000189055"/>
    </source>
</evidence>
<dbReference type="EMBL" id="CP014687">
    <property type="protein sequence ID" value="AQT03771.1"/>
    <property type="molecule type" value="Genomic_DNA"/>
</dbReference>
<protein>
    <recommendedName>
        <fullName evidence="2">DUF4232 domain-containing protein</fullName>
    </recommendedName>
</protein>
<evidence type="ECO:0000256" key="1">
    <source>
        <dbReference type="SAM" id="MobiDB-lite"/>
    </source>
</evidence>
<accession>A0A1U9LBF1</accession>
<feature type="region of interest" description="Disordered" evidence="1">
    <location>
        <begin position="282"/>
        <end position="301"/>
    </location>
</feature>
<feature type="domain" description="DUF4232" evidence="2">
    <location>
        <begin position="149"/>
        <end position="281"/>
    </location>
</feature>
<proteinExistence type="predicted"/>
<reference evidence="3 4" key="1">
    <citation type="submission" date="2016-03" db="EMBL/GenBank/DDBJ databases">
        <title>Acetic acid bacteria sequencing.</title>
        <authorList>
            <person name="Brandt J."/>
            <person name="Jakob F."/>
            <person name="Vogel R.F."/>
        </authorList>
    </citation>
    <scope>NUCLEOTIDE SEQUENCE [LARGE SCALE GENOMIC DNA]</scope>
    <source>
        <strain evidence="3 4">TMW2.1084</strain>
    </source>
</reference>
<name>A0A1U9LBF1_9PROT</name>
<organism evidence="3 4">
    <name type="scientific">Acetobacter persici</name>
    <dbReference type="NCBI Taxonomy" id="1076596"/>
    <lineage>
        <taxon>Bacteria</taxon>
        <taxon>Pseudomonadati</taxon>
        <taxon>Pseudomonadota</taxon>
        <taxon>Alphaproteobacteria</taxon>
        <taxon>Acetobacterales</taxon>
        <taxon>Acetobacteraceae</taxon>
        <taxon>Acetobacter</taxon>
    </lineage>
</organism>
<dbReference type="Pfam" id="PF14016">
    <property type="entry name" value="DUF4232"/>
    <property type="match status" value="1"/>
</dbReference>
<sequence>MGFLSAPSAFAQGAAGIQPSPAEQALINRQIAAIRSPQDRAAVQNQSLVWKMTTFLCQKAARAPLKRLGAGDRFFLQDDQPDSQVLVSPSLLEGRGQFRQADGISWTSFRWSCHLNPRTGAVQRFEATPFTRTEDAAAPSPPAGQVPACQPAQMDVTLDSRNGAFDGMSQSGTVLVVKNTGPAACIMPPVPLVQFEDAAGKKLPAFRRESVPSRRPGPHGASARQHVVPVRMEAGAVREATLHWVSGEVFDDSHNCVRPAQLVLKVGQGEKKVPFKGQICAPAGSPQSFDQSPLQAHTDAQ</sequence>
<dbReference type="Proteomes" id="UP000189055">
    <property type="component" value="Chromosome"/>
</dbReference>
<dbReference type="RefSeq" id="WP_157762921.1">
    <property type="nucleotide sequence ID" value="NZ_CP014687.1"/>
</dbReference>
<evidence type="ECO:0000313" key="3">
    <source>
        <dbReference type="EMBL" id="AQT03771.1"/>
    </source>
</evidence>
<feature type="compositionally biased region" description="Polar residues" evidence="1">
    <location>
        <begin position="285"/>
        <end position="295"/>
    </location>
</feature>
<dbReference type="STRING" id="1076596.A0U91_00495"/>
<dbReference type="AlphaFoldDB" id="A0A1U9LBF1"/>
<dbReference type="KEGG" id="aper:A0U91_00495"/>
<gene>
    <name evidence="3" type="ORF">A0U91_00495</name>
</gene>